<dbReference type="AlphaFoldDB" id="A0A2U0SGC4"/>
<accession>A0A2U0SGC4</accession>
<reference evidence="1 2" key="1">
    <citation type="submission" date="2018-05" db="EMBL/GenBank/DDBJ databases">
        <title>Description of Sphingomonas pokkalii sp nov, isolated from the rhizosphere of saline tolerant pokkali rice and its draft genome analysis.</title>
        <authorList>
            <person name="Menon R."/>
            <person name="Kumari S."/>
            <person name="Rameshkumar N."/>
        </authorList>
    </citation>
    <scope>NUCLEOTIDE SEQUENCE [LARGE SCALE GENOMIC DNA]</scope>
    <source>
        <strain evidence="1 2">L3B27</strain>
    </source>
</reference>
<evidence type="ECO:0000313" key="2">
    <source>
        <dbReference type="Proteomes" id="UP000245890"/>
    </source>
</evidence>
<sequence>MRSQGIPQLSSTEWAAVSVALQDAAGCGCAAASPGTPRSKIGRALDLLFGSRRATPLADPRLEAIRQFVCKTRRQRQPAAELVPALADQGFNAAQIDAIALLAI</sequence>
<dbReference type="RefSeq" id="WP_116469783.1">
    <property type="nucleotide sequence ID" value="NZ_QENQ01000001.1"/>
</dbReference>
<comment type="caution">
    <text evidence="1">The sequence shown here is derived from an EMBL/GenBank/DDBJ whole genome shotgun (WGS) entry which is preliminary data.</text>
</comment>
<keyword evidence="2" id="KW-1185">Reference proteome</keyword>
<dbReference type="OrthoDB" id="7508156at2"/>
<name>A0A2U0SGC4_9SPHN</name>
<organism evidence="1 2">
    <name type="scientific">Sphingomonas pokkalii</name>
    <dbReference type="NCBI Taxonomy" id="2175090"/>
    <lineage>
        <taxon>Bacteria</taxon>
        <taxon>Pseudomonadati</taxon>
        <taxon>Pseudomonadota</taxon>
        <taxon>Alphaproteobacteria</taxon>
        <taxon>Sphingomonadales</taxon>
        <taxon>Sphingomonadaceae</taxon>
        <taxon>Sphingomonas</taxon>
    </lineage>
</organism>
<gene>
    <name evidence="1" type="ORF">DD559_14325</name>
</gene>
<dbReference type="Proteomes" id="UP000245890">
    <property type="component" value="Unassembled WGS sequence"/>
</dbReference>
<protein>
    <submittedName>
        <fullName evidence="1">Uncharacterized protein</fullName>
    </submittedName>
</protein>
<proteinExistence type="predicted"/>
<evidence type="ECO:0000313" key="1">
    <source>
        <dbReference type="EMBL" id="PVX30371.1"/>
    </source>
</evidence>
<dbReference type="EMBL" id="QENQ01000001">
    <property type="protein sequence ID" value="PVX30371.1"/>
    <property type="molecule type" value="Genomic_DNA"/>
</dbReference>